<dbReference type="EMBL" id="VDUX01000007">
    <property type="protein sequence ID" value="TXL57425.1"/>
    <property type="molecule type" value="Genomic_DNA"/>
</dbReference>
<keyword evidence="4 7" id="KW-0812">Transmembrane</keyword>
<feature type="transmembrane region" description="Helical" evidence="7">
    <location>
        <begin position="286"/>
        <end position="308"/>
    </location>
</feature>
<feature type="transmembrane region" description="Helical" evidence="7">
    <location>
        <begin position="161"/>
        <end position="184"/>
    </location>
</feature>
<dbReference type="PANTHER" id="PTHR43163">
    <property type="entry name" value="DIPEPTIDE TRANSPORT SYSTEM PERMEASE PROTEIN DPPB-RELATED"/>
    <property type="match status" value="1"/>
</dbReference>
<evidence type="ECO:0000256" key="2">
    <source>
        <dbReference type="ARBA" id="ARBA00022448"/>
    </source>
</evidence>
<evidence type="ECO:0000256" key="3">
    <source>
        <dbReference type="ARBA" id="ARBA00022475"/>
    </source>
</evidence>
<feature type="transmembrane region" description="Helical" evidence="7">
    <location>
        <begin position="35"/>
        <end position="57"/>
    </location>
</feature>
<dbReference type="Pfam" id="PF00528">
    <property type="entry name" value="BPD_transp_1"/>
    <property type="match status" value="1"/>
</dbReference>
<name>A0A5C8NF41_9ACTN</name>
<dbReference type="InterPro" id="IPR045621">
    <property type="entry name" value="BPD_transp_1_N"/>
</dbReference>
<dbReference type="CDD" id="cd06261">
    <property type="entry name" value="TM_PBP2"/>
    <property type="match status" value="1"/>
</dbReference>
<feature type="transmembrane region" description="Helical" evidence="7">
    <location>
        <begin position="233"/>
        <end position="252"/>
    </location>
</feature>
<keyword evidence="3" id="KW-1003">Cell membrane</keyword>
<keyword evidence="5 7" id="KW-1133">Transmembrane helix</keyword>
<evidence type="ECO:0000313" key="9">
    <source>
        <dbReference type="EMBL" id="TXL57425.1"/>
    </source>
</evidence>
<keyword evidence="6 7" id="KW-0472">Membrane</keyword>
<dbReference type="Gene3D" id="1.10.3720.10">
    <property type="entry name" value="MetI-like"/>
    <property type="match status" value="1"/>
</dbReference>
<keyword evidence="2 7" id="KW-0813">Transport</keyword>
<accession>A0A5C8NF41</accession>
<comment type="subcellular location">
    <subcellularLocation>
        <location evidence="1 7">Cell membrane</location>
        <topology evidence="1 7">Multi-pass membrane protein</topology>
    </subcellularLocation>
</comment>
<dbReference type="GO" id="GO:0005886">
    <property type="term" value="C:plasma membrane"/>
    <property type="evidence" value="ECO:0007669"/>
    <property type="project" value="UniProtKB-SubCell"/>
</dbReference>
<dbReference type="PROSITE" id="PS50928">
    <property type="entry name" value="ABC_TM1"/>
    <property type="match status" value="1"/>
</dbReference>
<dbReference type="Proteomes" id="UP000321571">
    <property type="component" value="Unassembled WGS sequence"/>
</dbReference>
<dbReference type="Pfam" id="PF19300">
    <property type="entry name" value="BPD_transp_1_N"/>
    <property type="match status" value="1"/>
</dbReference>
<dbReference type="AlphaFoldDB" id="A0A5C8NF41"/>
<dbReference type="InterPro" id="IPR000515">
    <property type="entry name" value="MetI-like"/>
</dbReference>
<feature type="transmembrane region" description="Helical" evidence="7">
    <location>
        <begin position="130"/>
        <end position="149"/>
    </location>
</feature>
<evidence type="ECO:0000256" key="7">
    <source>
        <dbReference type="RuleBase" id="RU363032"/>
    </source>
</evidence>
<evidence type="ECO:0000256" key="1">
    <source>
        <dbReference type="ARBA" id="ARBA00004651"/>
    </source>
</evidence>
<reference evidence="9 10" key="1">
    <citation type="submission" date="2019-06" db="EMBL/GenBank/DDBJ databases">
        <title>Aeromicrobium sp. nov., isolated from a maize field.</title>
        <authorList>
            <person name="Lin S.-Y."/>
            <person name="Tsai C.-F."/>
            <person name="Young C.-C."/>
        </authorList>
    </citation>
    <scope>NUCLEOTIDE SEQUENCE [LARGE SCALE GENOMIC DNA]</scope>
    <source>
        <strain evidence="9 10">CC-CFT486</strain>
    </source>
</reference>
<dbReference type="PANTHER" id="PTHR43163:SF6">
    <property type="entry name" value="DIPEPTIDE TRANSPORT SYSTEM PERMEASE PROTEIN DPPB-RELATED"/>
    <property type="match status" value="1"/>
</dbReference>
<evidence type="ECO:0000259" key="8">
    <source>
        <dbReference type="PROSITE" id="PS50928"/>
    </source>
</evidence>
<feature type="domain" description="ABC transmembrane type-1" evidence="8">
    <location>
        <begin position="124"/>
        <end position="356"/>
    </location>
</feature>
<dbReference type="OrthoDB" id="147688at2"/>
<evidence type="ECO:0000256" key="4">
    <source>
        <dbReference type="ARBA" id="ARBA00022692"/>
    </source>
</evidence>
<keyword evidence="10" id="KW-1185">Reference proteome</keyword>
<gene>
    <name evidence="9" type="ORF">FHP06_13670</name>
</gene>
<proteinExistence type="inferred from homology"/>
<dbReference type="InterPro" id="IPR035906">
    <property type="entry name" value="MetI-like_sf"/>
</dbReference>
<evidence type="ECO:0000313" key="10">
    <source>
        <dbReference type="Proteomes" id="UP000321571"/>
    </source>
</evidence>
<protein>
    <submittedName>
        <fullName evidence="9">ABC transporter permease</fullName>
    </submittedName>
</protein>
<evidence type="ECO:0000256" key="5">
    <source>
        <dbReference type="ARBA" id="ARBA00022989"/>
    </source>
</evidence>
<comment type="similarity">
    <text evidence="7">Belongs to the binding-protein-dependent transport system permease family.</text>
</comment>
<evidence type="ECO:0000256" key="6">
    <source>
        <dbReference type="ARBA" id="ARBA00023136"/>
    </source>
</evidence>
<dbReference type="RefSeq" id="WP_147687358.1">
    <property type="nucleotide sequence ID" value="NZ_VDUX01000007.1"/>
</dbReference>
<comment type="caution">
    <text evidence="9">The sequence shown here is derived from an EMBL/GenBank/DDBJ whole genome shotgun (WGS) entry which is preliminary data.</text>
</comment>
<sequence>MANAEILAAEPYPDAPHPDEPGRKRGPLSPLARYLLTRLALVPVMMWVLITMVFILMRVIGDPITAAQGGRLNAEQIAERKEAAGLTAPLINQYWDYLRNLLHGDLGVTLTDKREISDILLQNGAATLELSFWSLIVAFGVGIPLGRVAARYRDRWPDVALRLFAILFYAAPVFFVGLLLKLAFTPFGWPSSGRATTSTELALQDVHPHTNIMIVDALISGDGYYIRDVLQHAVLPAIALGLLTGGVFLRLVRVNLLQTLRADYVTAARARGVSERRVLRKHAFRTALVPVVTVMGMQIAILLAGAVLTETTFEWKGLGYQLAQYLIDRDFVAVQGIVTLIALVVCISSFLIDVIVAFVDPRVRF</sequence>
<organism evidence="9 10">
    <name type="scientific">Aeromicrobium terrae</name>
    <dbReference type="NCBI Taxonomy" id="2498846"/>
    <lineage>
        <taxon>Bacteria</taxon>
        <taxon>Bacillati</taxon>
        <taxon>Actinomycetota</taxon>
        <taxon>Actinomycetes</taxon>
        <taxon>Propionibacteriales</taxon>
        <taxon>Nocardioidaceae</taxon>
        <taxon>Aeromicrobium</taxon>
    </lineage>
</organism>
<dbReference type="GO" id="GO:0055085">
    <property type="term" value="P:transmembrane transport"/>
    <property type="evidence" value="ECO:0007669"/>
    <property type="project" value="InterPro"/>
</dbReference>
<dbReference type="SUPFAM" id="SSF161098">
    <property type="entry name" value="MetI-like"/>
    <property type="match status" value="1"/>
</dbReference>
<feature type="transmembrane region" description="Helical" evidence="7">
    <location>
        <begin position="332"/>
        <end position="359"/>
    </location>
</feature>